<dbReference type="Proteomes" id="UP001482520">
    <property type="component" value="Unassembled WGS sequence"/>
</dbReference>
<dbReference type="Pfam" id="PF17932">
    <property type="entry name" value="TetR_C_24"/>
    <property type="match status" value="1"/>
</dbReference>
<dbReference type="PROSITE" id="PS50977">
    <property type="entry name" value="HTH_TETR_2"/>
    <property type="match status" value="1"/>
</dbReference>
<sequence>MLRRAIELFNRQGYDGTSMGDIAQELGLTKSAIYHHVPSKEHLLSAALDEALGELTAAIEEAADASAGTTATQRLHDVVHRSVRILVDHLPAVTLLLRVRGNSEVEQAALARRRVLDDRLAGLVAAAAEEGSVRADLPPELLSRLLFGLVNSLVEWYRPGGPLDTDALARAVGAIAFDGLRGPASPLPERPAGQASKSTVTASPTG</sequence>
<keyword evidence="3" id="KW-0804">Transcription</keyword>
<dbReference type="SUPFAM" id="SSF46689">
    <property type="entry name" value="Homeodomain-like"/>
    <property type="match status" value="1"/>
</dbReference>
<dbReference type="InterPro" id="IPR041490">
    <property type="entry name" value="KstR2_TetR_C"/>
</dbReference>
<name>A0ABV1P2Q7_9ACTN</name>
<dbReference type="InterPro" id="IPR050109">
    <property type="entry name" value="HTH-type_TetR-like_transc_reg"/>
</dbReference>
<dbReference type="InterPro" id="IPR036271">
    <property type="entry name" value="Tet_transcr_reg_TetR-rel_C_sf"/>
</dbReference>
<evidence type="ECO:0000256" key="2">
    <source>
        <dbReference type="ARBA" id="ARBA00023125"/>
    </source>
</evidence>
<protein>
    <submittedName>
        <fullName evidence="7">TetR/AcrR family transcriptional regulator</fullName>
    </submittedName>
</protein>
<proteinExistence type="predicted"/>
<dbReference type="InterPro" id="IPR001647">
    <property type="entry name" value="HTH_TetR"/>
</dbReference>
<dbReference type="Pfam" id="PF00440">
    <property type="entry name" value="TetR_N"/>
    <property type="match status" value="1"/>
</dbReference>
<evidence type="ECO:0000313" key="8">
    <source>
        <dbReference type="Proteomes" id="UP001482520"/>
    </source>
</evidence>
<gene>
    <name evidence="7" type="ORF">V6R90_17320</name>
</gene>
<keyword evidence="2 4" id="KW-0238">DNA-binding</keyword>
<dbReference type="SUPFAM" id="SSF48498">
    <property type="entry name" value="Tetracyclin repressor-like, C-terminal domain"/>
    <property type="match status" value="1"/>
</dbReference>
<dbReference type="PANTHER" id="PTHR30055">
    <property type="entry name" value="HTH-TYPE TRANSCRIPTIONAL REGULATOR RUTR"/>
    <property type="match status" value="1"/>
</dbReference>
<dbReference type="Gene3D" id="1.10.357.10">
    <property type="entry name" value="Tetracycline Repressor, domain 2"/>
    <property type="match status" value="1"/>
</dbReference>
<dbReference type="EMBL" id="JBEGDP010000027">
    <property type="protein sequence ID" value="MEQ7849043.1"/>
    <property type="molecule type" value="Genomic_DNA"/>
</dbReference>
<evidence type="ECO:0000256" key="4">
    <source>
        <dbReference type="PROSITE-ProRule" id="PRU00335"/>
    </source>
</evidence>
<dbReference type="RefSeq" id="WP_349498478.1">
    <property type="nucleotide sequence ID" value="NZ_JBEFCW010000041.1"/>
</dbReference>
<feature type="region of interest" description="Disordered" evidence="5">
    <location>
        <begin position="183"/>
        <end position="206"/>
    </location>
</feature>
<feature type="domain" description="HTH tetR-type" evidence="6">
    <location>
        <begin position="1"/>
        <end position="55"/>
    </location>
</feature>
<evidence type="ECO:0000313" key="7">
    <source>
        <dbReference type="EMBL" id="MEQ7849043.1"/>
    </source>
</evidence>
<feature type="DNA-binding region" description="H-T-H motif" evidence="4">
    <location>
        <begin position="18"/>
        <end position="37"/>
    </location>
</feature>
<feature type="compositionally biased region" description="Polar residues" evidence="5">
    <location>
        <begin position="195"/>
        <end position="206"/>
    </location>
</feature>
<keyword evidence="1" id="KW-0805">Transcription regulation</keyword>
<dbReference type="PANTHER" id="PTHR30055:SF234">
    <property type="entry name" value="HTH-TYPE TRANSCRIPTIONAL REGULATOR BETI"/>
    <property type="match status" value="1"/>
</dbReference>
<evidence type="ECO:0000259" key="6">
    <source>
        <dbReference type="PROSITE" id="PS50977"/>
    </source>
</evidence>
<evidence type="ECO:0000256" key="5">
    <source>
        <dbReference type="SAM" id="MobiDB-lite"/>
    </source>
</evidence>
<comment type="caution">
    <text evidence="7">The sequence shown here is derived from an EMBL/GenBank/DDBJ whole genome shotgun (WGS) entry which is preliminary data.</text>
</comment>
<evidence type="ECO:0000256" key="1">
    <source>
        <dbReference type="ARBA" id="ARBA00023015"/>
    </source>
</evidence>
<dbReference type="InterPro" id="IPR009057">
    <property type="entry name" value="Homeodomain-like_sf"/>
</dbReference>
<reference evidence="7 8" key="1">
    <citation type="submission" date="2024-02" db="EMBL/GenBank/DDBJ databases">
        <title>Full genome sequence of Nocardioides kribbensis.</title>
        <authorList>
            <person name="Poletto B.L."/>
            <person name="Silva G."/>
            <person name="Galante D."/>
            <person name="Campos K.R."/>
            <person name="Santos M.B.N."/>
            <person name="Sacchi C.T."/>
        </authorList>
    </citation>
    <scope>NUCLEOTIDE SEQUENCE [LARGE SCALE GENOMIC DNA]</scope>
    <source>
        <strain evidence="7 8">O4R</strain>
    </source>
</reference>
<keyword evidence="8" id="KW-1185">Reference proteome</keyword>
<organism evidence="7 8">
    <name type="scientific">Nocardioides kribbensis</name>
    <dbReference type="NCBI Taxonomy" id="305517"/>
    <lineage>
        <taxon>Bacteria</taxon>
        <taxon>Bacillati</taxon>
        <taxon>Actinomycetota</taxon>
        <taxon>Actinomycetes</taxon>
        <taxon>Propionibacteriales</taxon>
        <taxon>Nocardioidaceae</taxon>
        <taxon>Nocardioides</taxon>
    </lineage>
</organism>
<dbReference type="Gene3D" id="1.10.10.60">
    <property type="entry name" value="Homeodomain-like"/>
    <property type="match status" value="1"/>
</dbReference>
<evidence type="ECO:0000256" key="3">
    <source>
        <dbReference type="ARBA" id="ARBA00023163"/>
    </source>
</evidence>
<dbReference type="PRINTS" id="PR00455">
    <property type="entry name" value="HTHTETR"/>
</dbReference>
<accession>A0ABV1P2Q7</accession>